<dbReference type="InterPro" id="IPR050582">
    <property type="entry name" value="HAD-like_SerB"/>
</dbReference>
<dbReference type="Pfam" id="PF12710">
    <property type="entry name" value="HAD"/>
    <property type="match status" value="1"/>
</dbReference>
<proteinExistence type="predicted"/>
<comment type="caution">
    <text evidence="4">The sequence shown here is derived from an EMBL/GenBank/DDBJ whole genome shotgun (WGS) entry which is preliminary data.</text>
</comment>
<name>A0A2A4MSA9_9GAMM</name>
<dbReference type="InterPro" id="IPR036412">
    <property type="entry name" value="HAD-like_sf"/>
</dbReference>
<reference evidence="5" key="1">
    <citation type="submission" date="2017-08" db="EMBL/GenBank/DDBJ databases">
        <title>A dynamic microbial community with high functional redundancy inhabits the cold, oxic subseafloor aquifer.</title>
        <authorList>
            <person name="Tully B.J."/>
            <person name="Wheat C.G."/>
            <person name="Glazer B.T."/>
            <person name="Huber J.A."/>
        </authorList>
    </citation>
    <scope>NUCLEOTIDE SEQUENCE [LARGE SCALE GENOMIC DNA]</scope>
</reference>
<dbReference type="EMBL" id="NVQR01000029">
    <property type="protein sequence ID" value="PCH62985.1"/>
    <property type="molecule type" value="Genomic_DNA"/>
</dbReference>
<protein>
    <submittedName>
        <fullName evidence="4">HAD-IB family hydrolase</fullName>
    </submittedName>
</protein>
<dbReference type="Gene3D" id="3.40.50.1000">
    <property type="entry name" value="HAD superfamily/HAD-like"/>
    <property type="match status" value="1"/>
</dbReference>
<evidence type="ECO:0000256" key="3">
    <source>
        <dbReference type="ARBA" id="ARBA00022842"/>
    </source>
</evidence>
<dbReference type="Proteomes" id="UP000218172">
    <property type="component" value="Unassembled WGS sequence"/>
</dbReference>
<gene>
    <name evidence="4" type="ORF">COC19_01925</name>
</gene>
<keyword evidence="2 4" id="KW-0378">Hydrolase</keyword>
<dbReference type="AlphaFoldDB" id="A0A2A4MSA9"/>
<dbReference type="PANTHER" id="PTHR43344:SF13">
    <property type="entry name" value="PHOSPHATASE RV3661-RELATED"/>
    <property type="match status" value="1"/>
</dbReference>
<keyword evidence="1" id="KW-0479">Metal-binding</keyword>
<dbReference type="NCBIfam" id="TIGR01490">
    <property type="entry name" value="HAD-SF-IB-hyp1"/>
    <property type="match status" value="1"/>
</dbReference>
<evidence type="ECO:0000313" key="4">
    <source>
        <dbReference type="EMBL" id="PCH62985.1"/>
    </source>
</evidence>
<evidence type="ECO:0000256" key="1">
    <source>
        <dbReference type="ARBA" id="ARBA00022723"/>
    </source>
</evidence>
<dbReference type="NCBIfam" id="TIGR01488">
    <property type="entry name" value="HAD-SF-IB"/>
    <property type="match status" value="1"/>
</dbReference>
<accession>A0A2A4MSA9</accession>
<dbReference type="InterPro" id="IPR006385">
    <property type="entry name" value="HAD_hydro_SerB1"/>
</dbReference>
<dbReference type="CDD" id="cd02612">
    <property type="entry name" value="HAD_PGPPase"/>
    <property type="match status" value="1"/>
</dbReference>
<evidence type="ECO:0000256" key="2">
    <source>
        <dbReference type="ARBA" id="ARBA00022801"/>
    </source>
</evidence>
<dbReference type="PANTHER" id="PTHR43344">
    <property type="entry name" value="PHOSPHOSERINE PHOSPHATASE"/>
    <property type="match status" value="1"/>
</dbReference>
<dbReference type="GO" id="GO:0016787">
    <property type="term" value="F:hydrolase activity"/>
    <property type="evidence" value="ECO:0007669"/>
    <property type="project" value="UniProtKB-KW"/>
</dbReference>
<dbReference type="Gene3D" id="1.20.1440.100">
    <property type="entry name" value="SG protein - dephosphorylation function"/>
    <property type="match status" value="1"/>
</dbReference>
<organism evidence="4 5">
    <name type="scientific">SAR86 cluster bacterium</name>
    <dbReference type="NCBI Taxonomy" id="2030880"/>
    <lineage>
        <taxon>Bacteria</taxon>
        <taxon>Pseudomonadati</taxon>
        <taxon>Pseudomonadota</taxon>
        <taxon>Gammaproteobacteria</taxon>
        <taxon>SAR86 cluster</taxon>
    </lineage>
</organism>
<sequence>MSKRLALFDLDNTLLGGDSDHAWGEFLIAKELVDSQSHSDQNNAFYLQYQQGKLDVHAYVKFTLAPVLSMSLNELAQLHTEFMQDFVRPMMLPAAIELIESHKAAGDTCLIISATNTFITTPIAKAFAIEHLLGTDLVIEAGRYSGEIAGTPCFQAGKIDKLKQWLATQDRSYNIGESCFYSDSINDLPLMELVKDAVAVDPDDSLRLEAEKRGWRILSLR</sequence>
<dbReference type="GO" id="GO:0046872">
    <property type="term" value="F:metal ion binding"/>
    <property type="evidence" value="ECO:0007669"/>
    <property type="project" value="UniProtKB-KW"/>
</dbReference>
<dbReference type="SUPFAM" id="SSF56784">
    <property type="entry name" value="HAD-like"/>
    <property type="match status" value="1"/>
</dbReference>
<keyword evidence="3" id="KW-0460">Magnesium</keyword>
<evidence type="ECO:0000313" key="5">
    <source>
        <dbReference type="Proteomes" id="UP000218172"/>
    </source>
</evidence>
<dbReference type="InterPro" id="IPR023214">
    <property type="entry name" value="HAD_sf"/>
</dbReference>